<sequence length="133" mass="15195">MEPIDNWKYIPSIAPTGIGTRHPYLYFSTIVFAGLIVGTAFLVVLRSCYRLFIMYNYVPFHNPNGAPAINQFRRSLMPTDTIWINRRLLPDDIPPSYASIVTNSGVHHTETYKNKFMKLSETPPPSYNSIVNI</sequence>
<keyword evidence="1" id="KW-0472">Membrane</keyword>
<accession>A0A8X6IW58</accession>
<comment type="caution">
    <text evidence="2">The sequence shown here is derived from an EMBL/GenBank/DDBJ whole genome shotgun (WGS) entry which is preliminary data.</text>
</comment>
<gene>
    <name evidence="2" type="primary">AVEN_12680_1</name>
    <name evidence="2" type="ORF">TNCT_262181</name>
</gene>
<dbReference type="Proteomes" id="UP000887116">
    <property type="component" value="Unassembled WGS sequence"/>
</dbReference>
<feature type="transmembrane region" description="Helical" evidence="1">
    <location>
        <begin position="24"/>
        <end position="45"/>
    </location>
</feature>
<proteinExistence type="predicted"/>
<evidence type="ECO:0000256" key="1">
    <source>
        <dbReference type="SAM" id="Phobius"/>
    </source>
</evidence>
<evidence type="ECO:0000313" key="2">
    <source>
        <dbReference type="EMBL" id="GFR29569.1"/>
    </source>
</evidence>
<reference evidence="2" key="1">
    <citation type="submission" date="2020-07" db="EMBL/GenBank/DDBJ databases">
        <title>Multicomponent nature underlies the extraordinary mechanical properties of spider dragline silk.</title>
        <authorList>
            <person name="Kono N."/>
            <person name="Nakamura H."/>
            <person name="Mori M."/>
            <person name="Yoshida Y."/>
            <person name="Ohtoshi R."/>
            <person name="Malay A.D."/>
            <person name="Moran D.A.P."/>
            <person name="Tomita M."/>
            <person name="Numata K."/>
            <person name="Arakawa K."/>
        </authorList>
    </citation>
    <scope>NUCLEOTIDE SEQUENCE</scope>
</reference>
<keyword evidence="3" id="KW-1185">Reference proteome</keyword>
<organism evidence="2 3">
    <name type="scientific">Trichonephila clavata</name>
    <name type="common">Joro spider</name>
    <name type="synonym">Nephila clavata</name>
    <dbReference type="NCBI Taxonomy" id="2740835"/>
    <lineage>
        <taxon>Eukaryota</taxon>
        <taxon>Metazoa</taxon>
        <taxon>Ecdysozoa</taxon>
        <taxon>Arthropoda</taxon>
        <taxon>Chelicerata</taxon>
        <taxon>Arachnida</taxon>
        <taxon>Araneae</taxon>
        <taxon>Araneomorphae</taxon>
        <taxon>Entelegynae</taxon>
        <taxon>Araneoidea</taxon>
        <taxon>Nephilidae</taxon>
        <taxon>Trichonephila</taxon>
    </lineage>
</organism>
<keyword evidence="1" id="KW-0812">Transmembrane</keyword>
<dbReference type="EMBL" id="BMAO01009235">
    <property type="protein sequence ID" value="GFR29569.1"/>
    <property type="molecule type" value="Genomic_DNA"/>
</dbReference>
<name>A0A8X6IW58_TRICU</name>
<dbReference type="AlphaFoldDB" id="A0A8X6IW58"/>
<protein>
    <submittedName>
        <fullName evidence="2">Uncharacterized protein</fullName>
    </submittedName>
</protein>
<keyword evidence="1" id="KW-1133">Transmembrane helix</keyword>
<dbReference type="OrthoDB" id="6414774at2759"/>
<evidence type="ECO:0000313" key="3">
    <source>
        <dbReference type="Proteomes" id="UP000887116"/>
    </source>
</evidence>